<evidence type="ECO:0000313" key="3">
    <source>
        <dbReference type="EMBL" id="PRY60147.1"/>
    </source>
</evidence>
<feature type="compositionally biased region" description="Basic and acidic residues" evidence="1">
    <location>
        <begin position="470"/>
        <end position="479"/>
    </location>
</feature>
<dbReference type="Proteomes" id="UP000237822">
    <property type="component" value="Unassembled WGS sequence"/>
</dbReference>
<feature type="region of interest" description="Disordered" evidence="1">
    <location>
        <begin position="470"/>
        <end position="508"/>
    </location>
</feature>
<evidence type="ECO:0000256" key="1">
    <source>
        <dbReference type="SAM" id="MobiDB-lite"/>
    </source>
</evidence>
<feature type="region of interest" description="Disordered" evidence="1">
    <location>
        <begin position="1"/>
        <end position="20"/>
    </location>
</feature>
<dbReference type="AlphaFoldDB" id="A0A2T0UQP0"/>
<sequence>MVASRFFRMEGTPEATTPEAVTPEARVRAMVSALAGVVAEGVTEADRVAAVAALEELKGAAAAAQVRLTAAAVEDREALGEDSRSVRADLALARRCSPTLMDQHVGVAKALVSEMPHTLAALTAGEIGEYRARIMVRETACLSSEDRSEVDRLLADRLGSLGDRALTAAAQRAGAALDAASLAERNRRAVASRRVTLRPAPDGMAWLSILGPMVDAVGAYAALTAAESRRRVLDPSLSGAEWEAAADAARADTRGKGAWMADTALELLSGRASGQVQPVEVGLVMTDRTMLPAAFGGVVPEDDVAHVPGWGPVPGAQARAHVEDCLDRTGVDADDEAGVWLRRLFTDPTGHDLVALDSRRRLFDGGLRMFLQLRDPVCRVPWCDAPAVHADHVEPVHAGGTTSAANGGGACARHNLVKEHDGWHVQVTATGLDGAGPHTLRITTPTRRTYEATAPPILGEGWAAARAPAEHYADPDDGGRWTPVLDPDEPPPVPPDPHPPDEDLDPPLELWRYVDGIGDVA</sequence>
<proteinExistence type="predicted"/>
<evidence type="ECO:0000259" key="2">
    <source>
        <dbReference type="Pfam" id="PF02720"/>
    </source>
</evidence>
<organism evidence="3 4">
    <name type="scientific">Knoellia remsis</name>
    <dbReference type="NCBI Taxonomy" id="407159"/>
    <lineage>
        <taxon>Bacteria</taxon>
        <taxon>Bacillati</taxon>
        <taxon>Actinomycetota</taxon>
        <taxon>Actinomycetes</taxon>
        <taxon>Micrococcales</taxon>
        <taxon>Intrasporangiaceae</taxon>
        <taxon>Knoellia</taxon>
    </lineage>
</organism>
<comment type="caution">
    <text evidence="3">The sequence shown here is derived from an EMBL/GenBank/DDBJ whole genome shotgun (WGS) entry which is preliminary data.</text>
</comment>
<reference evidence="3 4" key="1">
    <citation type="submission" date="2018-03" db="EMBL/GenBank/DDBJ databases">
        <title>Genomic Encyclopedia of Archaeal and Bacterial Type Strains, Phase II (KMG-II): from individual species to whole genera.</title>
        <authorList>
            <person name="Goeker M."/>
        </authorList>
    </citation>
    <scope>NUCLEOTIDE SEQUENCE [LARGE SCALE GENOMIC DNA]</scope>
    <source>
        <strain evidence="3 4">ATCC BAA-1496</strain>
    </source>
</reference>
<feature type="domain" description="DUF222" evidence="2">
    <location>
        <begin position="50"/>
        <end position="265"/>
    </location>
</feature>
<dbReference type="Pfam" id="PF02720">
    <property type="entry name" value="DUF222"/>
    <property type="match status" value="1"/>
</dbReference>
<accession>A0A2T0UQP0</accession>
<keyword evidence="4" id="KW-1185">Reference proteome</keyword>
<protein>
    <submittedName>
        <fullName evidence="3">Uncharacterized protein DUF222</fullName>
    </submittedName>
</protein>
<dbReference type="InterPro" id="IPR003870">
    <property type="entry name" value="DUF222"/>
</dbReference>
<dbReference type="EMBL" id="PVTI01000008">
    <property type="protein sequence ID" value="PRY60147.1"/>
    <property type="molecule type" value="Genomic_DNA"/>
</dbReference>
<name>A0A2T0UQP0_9MICO</name>
<gene>
    <name evidence="3" type="ORF">BCF74_10893</name>
</gene>
<evidence type="ECO:0000313" key="4">
    <source>
        <dbReference type="Proteomes" id="UP000237822"/>
    </source>
</evidence>